<protein>
    <submittedName>
        <fullName evidence="3">Uncharacterized protein</fullName>
    </submittedName>
</protein>
<feature type="compositionally biased region" description="Acidic residues" evidence="1">
    <location>
        <begin position="29"/>
        <end position="47"/>
    </location>
</feature>
<organism evidence="3 4">
    <name type="scientific">Metabacillus lacus</name>
    <dbReference type="NCBI Taxonomy" id="1983721"/>
    <lineage>
        <taxon>Bacteria</taxon>
        <taxon>Bacillati</taxon>
        <taxon>Bacillota</taxon>
        <taxon>Bacilli</taxon>
        <taxon>Bacillales</taxon>
        <taxon>Bacillaceae</taxon>
        <taxon>Metabacillus</taxon>
    </lineage>
</organism>
<feature type="compositionally biased region" description="Basic and acidic residues" evidence="1">
    <location>
        <begin position="84"/>
        <end position="96"/>
    </location>
</feature>
<proteinExistence type="predicted"/>
<evidence type="ECO:0000256" key="1">
    <source>
        <dbReference type="SAM" id="MobiDB-lite"/>
    </source>
</evidence>
<comment type="caution">
    <text evidence="3">The sequence shown here is derived from an EMBL/GenBank/DDBJ whole genome shotgun (WGS) entry which is preliminary data.</text>
</comment>
<name>A0A7X2J1R3_9BACI</name>
<dbReference type="Proteomes" id="UP000448867">
    <property type="component" value="Unassembled WGS sequence"/>
</dbReference>
<evidence type="ECO:0000256" key="2">
    <source>
        <dbReference type="SAM" id="SignalP"/>
    </source>
</evidence>
<feature type="compositionally biased region" description="Acidic residues" evidence="1">
    <location>
        <begin position="54"/>
        <end position="66"/>
    </location>
</feature>
<keyword evidence="4" id="KW-1185">Reference proteome</keyword>
<dbReference type="EMBL" id="WKKI01000043">
    <property type="protein sequence ID" value="MRX73719.1"/>
    <property type="molecule type" value="Genomic_DNA"/>
</dbReference>
<accession>A0A7X2J1R3</accession>
<keyword evidence="2" id="KW-0732">Signal</keyword>
<feature type="signal peptide" evidence="2">
    <location>
        <begin position="1"/>
        <end position="21"/>
    </location>
</feature>
<evidence type="ECO:0000313" key="4">
    <source>
        <dbReference type="Proteomes" id="UP000448867"/>
    </source>
</evidence>
<dbReference type="AlphaFoldDB" id="A0A7X2J1R3"/>
<evidence type="ECO:0000313" key="3">
    <source>
        <dbReference type="EMBL" id="MRX73719.1"/>
    </source>
</evidence>
<gene>
    <name evidence="3" type="ORF">GJU40_16380</name>
</gene>
<dbReference type="RefSeq" id="WP_154309182.1">
    <property type="nucleotide sequence ID" value="NZ_WKKI01000043.1"/>
</dbReference>
<feature type="chain" id="PRO_5030702913" evidence="2">
    <location>
        <begin position="22"/>
        <end position="193"/>
    </location>
</feature>
<feature type="region of interest" description="Disordered" evidence="1">
    <location>
        <begin position="19"/>
        <end position="104"/>
    </location>
</feature>
<sequence length="193" mass="21637">MKKIFTMLLSLTLLLSACSNSDTLPEINQEPEETPSEETAAEPDADEQQPVTAQEEEQTISEEDIPESQPSEAGEDETAQQSEAKTETDMTDHELTPVEDPEPMTVDEFKSFIYPGMDYNEYSAQLMEWVQSGKVVFHGSVEVENDQYPAETLDEIELENGFIAVGIAKEDIFMTIAGLWSFRTLEELKQSAK</sequence>
<reference evidence="3 4" key="1">
    <citation type="submission" date="2019-11" db="EMBL/GenBank/DDBJ databases">
        <title>Bacillus lacus genome.</title>
        <authorList>
            <person name="Allen C.J."/>
            <person name="Newman J.D."/>
        </authorList>
    </citation>
    <scope>NUCLEOTIDE SEQUENCE [LARGE SCALE GENOMIC DNA]</scope>
    <source>
        <strain evidence="3 4">KCTC 33946</strain>
    </source>
</reference>